<comment type="subcellular location">
    <subcellularLocation>
        <location evidence="1">Cell membrane</location>
    </subcellularLocation>
</comment>
<keyword evidence="1" id="KW-0064">Aspartyl protease</keyword>
<dbReference type="GO" id="GO:0006508">
    <property type="term" value="P:proteolysis"/>
    <property type="evidence" value="ECO:0007669"/>
    <property type="project" value="UniProtKB-KW"/>
</dbReference>
<dbReference type="GO" id="GO:0004190">
    <property type="term" value="F:aspartic-type endopeptidase activity"/>
    <property type="evidence" value="ECO:0007669"/>
    <property type="project" value="UniProtKB-KW"/>
</dbReference>
<keyword evidence="1" id="KW-1003">Cell membrane</keyword>
<feature type="transmembrane region" description="Helical" evidence="3">
    <location>
        <begin position="6"/>
        <end position="25"/>
    </location>
</feature>
<dbReference type="GO" id="GO:0030435">
    <property type="term" value="P:sporulation resulting in formation of a cellular spore"/>
    <property type="evidence" value="ECO:0007669"/>
    <property type="project" value="UniProtKB-KW"/>
</dbReference>
<evidence type="ECO:0000256" key="1">
    <source>
        <dbReference type="PIRNR" id="PIRNR018571"/>
    </source>
</evidence>
<dbReference type="Pfam" id="PF03419">
    <property type="entry name" value="Peptidase_U4"/>
    <property type="match status" value="1"/>
</dbReference>
<dbReference type="PATRIC" id="fig|520762.4.peg.1559"/>
<dbReference type="GO" id="GO:0005886">
    <property type="term" value="C:plasma membrane"/>
    <property type="evidence" value="ECO:0007669"/>
    <property type="project" value="UniProtKB-SubCell"/>
</dbReference>
<comment type="similarity">
    <text evidence="1">Belongs to the peptidase U4 family.</text>
</comment>
<keyword evidence="5" id="KW-1185">Reference proteome</keyword>
<dbReference type="NCBIfam" id="TIGR02854">
    <property type="entry name" value="spore_II_GA"/>
    <property type="match status" value="1"/>
</dbReference>
<proteinExistence type="inferred from homology"/>
<evidence type="ECO:0000313" key="4">
    <source>
        <dbReference type="EMBL" id="KXG75937.1"/>
    </source>
</evidence>
<evidence type="ECO:0000313" key="5">
    <source>
        <dbReference type="Proteomes" id="UP000070456"/>
    </source>
</evidence>
<dbReference type="GO" id="GO:0030436">
    <property type="term" value="P:asexual sporulation"/>
    <property type="evidence" value="ECO:0007669"/>
    <property type="project" value="InterPro"/>
</dbReference>
<name>A0A140L5W2_9FIRM</name>
<comment type="caution">
    <text evidence="4">The sequence shown here is derived from an EMBL/GenBank/DDBJ whole genome shotgun (WGS) entry which is preliminary data.</text>
</comment>
<keyword evidence="1 4" id="KW-0378">Hydrolase</keyword>
<evidence type="ECO:0000256" key="2">
    <source>
        <dbReference type="PIRSR" id="PIRSR018571-1"/>
    </source>
</evidence>
<keyword evidence="1" id="KW-0645">Protease</keyword>
<evidence type="ECO:0000256" key="3">
    <source>
        <dbReference type="SAM" id="Phobius"/>
    </source>
</evidence>
<sequence>MIEVYGEYLFIENLLMNWLILYLTAHFSKTKVPRYKIWAGAALGAFYAFVVFFPSLTFLYSMLMKIIASMFIIVITFMPYQFKHFFKLLGIFYLISFMFGGAAFALFYLTDFHGLLSNGIFYFGNFSLKLLIYSGIVAYILMKYCWEYIQIKISREKICIPIRIQIENQKSEVKALIDTGNSLHDPLSKYPVIVVEYTAIKELLPLDIQNIFHQSQDIDLDLITGIIQNSEWINRFRMIPFKSLGKENGMLIGFKPDCVELQDKNRSKCIQEIIIGIYTKTLSPDGDYHALLHPDILA</sequence>
<dbReference type="EC" id="3.4.23.-" evidence="1"/>
<reference evidence="4 5" key="1">
    <citation type="submission" date="2015-12" db="EMBL/GenBank/DDBJ databases">
        <title>Draft genome sequence of the thermoanaerobe Thermotalea metallivorans, an isolate from the runoff channel of the Great Artesian Basin, Australia.</title>
        <authorList>
            <person name="Patel B.K."/>
        </authorList>
    </citation>
    <scope>NUCLEOTIDE SEQUENCE [LARGE SCALE GENOMIC DNA]</scope>
    <source>
        <strain evidence="4 5">B2-1</strain>
    </source>
</reference>
<keyword evidence="3" id="KW-1133">Transmembrane helix</keyword>
<dbReference type="RefSeq" id="WP_242867341.1">
    <property type="nucleotide sequence ID" value="NZ_LOEE01000030.1"/>
</dbReference>
<feature type="transmembrane region" description="Helical" evidence="3">
    <location>
        <begin position="120"/>
        <end position="142"/>
    </location>
</feature>
<keyword evidence="1 3" id="KW-0472">Membrane</keyword>
<keyword evidence="1" id="KW-0749">Sporulation</keyword>
<accession>A0A140L5W2</accession>
<feature type="active site" evidence="2">
    <location>
        <position position="178"/>
    </location>
</feature>
<feature type="transmembrane region" description="Helical" evidence="3">
    <location>
        <begin position="89"/>
        <end position="108"/>
    </location>
</feature>
<feature type="transmembrane region" description="Helical" evidence="3">
    <location>
        <begin position="37"/>
        <end position="56"/>
    </location>
</feature>
<gene>
    <name evidence="4" type="primary">spoIIGA</name>
    <name evidence="4" type="ORF">AN619_14000</name>
</gene>
<keyword evidence="3" id="KW-0812">Transmembrane</keyword>
<comment type="function">
    <text evidence="1">Probable aspartic protease that is responsible for the proteolytic cleavage of the RNA polymerase sigma E factor (SigE/spoIIGB) to yield the active peptide in the mother cell during sporulation. Responds to a signal from the forespore that is triggered by the extracellular signal protein SpoIIR.</text>
</comment>
<dbReference type="STRING" id="520762.AN619_14000"/>
<dbReference type="PIRSF" id="PIRSF018571">
    <property type="entry name" value="SpoIIGA"/>
    <property type="match status" value="1"/>
</dbReference>
<organism evidence="4 5">
    <name type="scientific">Thermotalea metallivorans</name>
    <dbReference type="NCBI Taxonomy" id="520762"/>
    <lineage>
        <taxon>Bacteria</taxon>
        <taxon>Bacillati</taxon>
        <taxon>Bacillota</taxon>
        <taxon>Clostridia</taxon>
        <taxon>Peptostreptococcales</taxon>
        <taxon>Thermotaleaceae</taxon>
        <taxon>Thermotalea</taxon>
    </lineage>
</organism>
<dbReference type="AlphaFoldDB" id="A0A140L5W2"/>
<protein>
    <recommendedName>
        <fullName evidence="1">Sporulation sigma-E factor-processing peptidase</fullName>
        <ecNumber evidence="1">3.4.23.-</ecNumber>
    </recommendedName>
    <alternativeName>
        <fullName evidence="1">Membrane-associated aspartic protease</fullName>
    </alternativeName>
    <alternativeName>
        <fullName evidence="1">Stage II sporulation protein GA</fullName>
    </alternativeName>
</protein>
<dbReference type="Proteomes" id="UP000070456">
    <property type="component" value="Unassembled WGS sequence"/>
</dbReference>
<dbReference type="EMBL" id="LOEE01000030">
    <property type="protein sequence ID" value="KXG75937.1"/>
    <property type="molecule type" value="Genomic_DNA"/>
</dbReference>
<dbReference type="InterPro" id="IPR005081">
    <property type="entry name" value="SpoIIGA"/>
</dbReference>